<dbReference type="OrthoDB" id="3742379at2"/>
<feature type="chain" id="PRO_5020374159" evidence="1">
    <location>
        <begin position="30"/>
        <end position="314"/>
    </location>
</feature>
<feature type="signal peptide" evidence="1">
    <location>
        <begin position="1"/>
        <end position="29"/>
    </location>
</feature>
<evidence type="ECO:0000256" key="1">
    <source>
        <dbReference type="SAM" id="SignalP"/>
    </source>
</evidence>
<gene>
    <name evidence="2" type="ORF">E1261_12190</name>
</gene>
<keyword evidence="3" id="KW-1185">Reference proteome</keyword>
<keyword evidence="1" id="KW-0732">Signal</keyword>
<dbReference type="Proteomes" id="UP000295075">
    <property type="component" value="Unassembled WGS sequence"/>
</dbReference>
<sequence>MRNRVGRGLIALGTVLTLLIFPGASTASAGDGETVQQGTRSCSMYVNSIGFGAWCSNGLVTYGSGQPIPTWKDRLGNNVFIPCRDLDVPQGIALPPAPEGKKWRLRLTIVDYNLNSKDGGRDVHIERAIVPVGPEEQNQCPDRGYMDEFWDEFHNSYPDPVLQVKPTYTPRVNVPAYFSLTPDTSYILKNQSGPDYQDMYWGGSHDFVMRGLVGKMIVDPGDGTPPFVCPMGVVPAGDTDGYDETSDPFTQMSTCKHVYKKSSASQPDGMYTVKLTITWDVSYWVGPPEWNPLGSADVHAVQRLPVQEVQAIGG</sequence>
<accession>A0A4R4Q6N5</accession>
<reference evidence="2 3" key="1">
    <citation type="submission" date="2019-03" db="EMBL/GenBank/DDBJ databases">
        <title>Draft genome sequences of novel Actinobacteria.</title>
        <authorList>
            <person name="Sahin N."/>
            <person name="Ay H."/>
            <person name="Saygin H."/>
        </authorList>
    </citation>
    <scope>NUCLEOTIDE SEQUENCE [LARGE SCALE GENOMIC DNA]</scope>
    <source>
        <strain evidence="2 3">JCM 30547</strain>
    </source>
</reference>
<dbReference type="AlphaFoldDB" id="A0A4R4Q6N5"/>
<proteinExistence type="predicted"/>
<dbReference type="EMBL" id="SMKA01000039">
    <property type="protein sequence ID" value="TDC30901.1"/>
    <property type="molecule type" value="Genomic_DNA"/>
</dbReference>
<comment type="caution">
    <text evidence="2">The sequence shown here is derived from an EMBL/GenBank/DDBJ whole genome shotgun (WGS) entry which is preliminary data.</text>
</comment>
<dbReference type="RefSeq" id="WP_132405925.1">
    <property type="nucleotide sequence ID" value="NZ_SMKA01000039.1"/>
</dbReference>
<organism evidence="2 3">
    <name type="scientific">Kribbella albertanoniae</name>
    <dbReference type="NCBI Taxonomy" id="1266829"/>
    <lineage>
        <taxon>Bacteria</taxon>
        <taxon>Bacillati</taxon>
        <taxon>Actinomycetota</taxon>
        <taxon>Actinomycetes</taxon>
        <taxon>Propionibacteriales</taxon>
        <taxon>Kribbellaceae</taxon>
        <taxon>Kribbella</taxon>
    </lineage>
</organism>
<evidence type="ECO:0000313" key="2">
    <source>
        <dbReference type="EMBL" id="TDC30901.1"/>
    </source>
</evidence>
<name>A0A4R4Q6N5_9ACTN</name>
<protein>
    <submittedName>
        <fullName evidence="2">Uncharacterized protein</fullName>
    </submittedName>
</protein>
<evidence type="ECO:0000313" key="3">
    <source>
        <dbReference type="Proteomes" id="UP000295075"/>
    </source>
</evidence>